<evidence type="ECO:0000256" key="6">
    <source>
        <dbReference type="ARBA" id="ARBA00022989"/>
    </source>
</evidence>
<feature type="transmembrane region" description="Helical" evidence="10">
    <location>
        <begin position="438"/>
        <end position="456"/>
    </location>
</feature>
<feature type="transmembrane region" description="Helical" evidence="10">
    <location>
        <begin position="118"/>
        <end position="137"/>
    </location>
</feature>
<evidence type="ECO:0000256" key="8">
    <source>
        <dbReference type="ARBA" id="ARBA00023315"/>
    </source>
</evidence>
<dbReference type="GO" id="GO:0005886">
    <property type="term" value="C:plasma membrane"/>
    <property type="evidence" value="ECO:0007669"/>
    <property type="project" value="UniProtKB-SubCell"/>
</dbReference>
<dbReference type="PANTHER" id="PTHR13285">
    <property type="entry name" value="ACYLTRANSFERASE"/>
    <property type="match status" value="1"/>
</dbReference>
<sequence length="468" mass="53924">MVFSSALFLFLFLPVFFVVYFLVPYKWKNVWALIGSTVFYAWGGPVFVFVLYGSILADYLISLKMVSSQGVTKKRWLWLGLVLNVGLLAYFKYANFFVENFTGLLELLGMGAFHWTEVALPIGISFFTFQKISYLVDVFRGEKKELRNMVDYALFVILFPQLIAGPIVRFKDIATQIVDRRANLIPEERLLGIYRFIIGLSKKVLIANPMGELADKYFDGVLDPSRGESWVAVLAYTFQIYFDFSGYSDMAIGLGRMMGFKFPENFNFPYISKSITEFWRRWHMTLSSWMRDYLYIPLGGNRVSATRTYLNLWVVFLISGLWHGASWNFVIWGAYHGLWLVLERGVLMSVLEKIPGFIRIFTTFVIAVFGWLVFRVEEWEVFTAYLGAMFTGEGGAQISAYQYTIFAIAIFFSFWAAFRPASKTEASPYETISPNKAVRITVISLLLLVLSSSFIISTDFNPFIYFRF</sequence>
<dbReference type="PIRSF" id="PIRSF016636">
    <property type="entry name" value="AlgI_DltB"/>
    <property type="match status" value="1"/>
</dbReference>
<protein>
    <submittedName>
        <fullName evidence="11">MBOAT family protein</fullName>
    </submittedName>
</protein>
<feature type="transmembrane region" description="Helical" evidence="10">
    <location>
        <begin position="356"/>
        <end position="374"/>
    </location>
</feature>
<dbReference type="Pfam" id="PF03062">
    <property type="entry name" value="MBOAT"/>
    <property type="match status" value="1"/>
</dbReference>
<dbReference type="InterPro" id="IPR051085">
    <property type="entry name" value="MB_O-acyltransferase"/>
</dbReference>
<comment type="caution">
    <text evidence="11">The sequence shown here is derived from an EMBL/GenBank/DDBJ whole genome shotgun (WGS) entry which is preliminary data.</text>
</comment>
<keyword evidence="5 10" id="KW-0812">Transmembrane</keyword>
<keyword evidence="12" id="KW-1185">Reference proteome</keyword>
<keyword evidence="4 9" id="KW-0808">Transferase</keyword>
<dbReference type="PANTHER" id="PTHR13285:SF23">
    <property type="entry name" value="TEICHOIC ACID D-ALANYLTRANSFERASE"/>
    <property type="match status" value="1"/>
</dbReference>
<evidence type="ECO:0000256" key="1">
    <source>
        <dbReference type="ARBA" id="ARBA00004651"/>
    </source>
</evidence>
<evidence type="ECO:0000313" key="12">
    <source>
        <dbReference type="Proteomes" id="UP000468650"/>
    </source>
</evidence>
<comment type="subcellular location">
    <subcellularLocation>
        <location evidence="1">Cell membrane</location>
        <topology evidence="1">Multi-pass membrane protein</topology>
    </subcellularLocation>
</comment>
<keyword evidence="6 10" id="KW-1133">Transmembrane helix</keyword>
<dbReference type="InterPro" id="IPR004299">
    <property type="entry name" value="MBOAT_fam"/>
</dbReference>
<keyword evidence="7 9" id="KW-0472">Membrane</keyword>
<proteinExistence type="inferred from homology"/>
<feature type="transmembrane region" description="Helical" evidence="10">
    <location>
        <begin position="7"/>
        <end position="25"/>
    </location>
</feature>
<dbReference type="Proteomes" id="UP000468650">
    <property type="component" value="Unassembled WGS sequence"/>
</dbReference>
<keyword evidence="8 9" id="KW-0012">Acyltransferase</keyword>
<dbReference type="GO" id="GO:0042121">
    <property type="term" value="P:alginic acid biosynthetic process"/>
    <property type="evidence" value="ECO:0007669"/>
    <property type="project" value="InterPro"/>
</dbReference>
<evidence type="ECO:0000256" key="3">
    <source>
        <dbReference type="ARBA" id="ARBA00022475"/>
    </source>
</evidence>
<dbReference type="PIRSF" id="PIRSF500217">
    <property type="entry name" value="AlgI"/>
    <property type="match status" value="1"/>
</dbReference>
<evidence type="ECO:0000256" key="9">
    <source>
        <dbReference type="PIRNR" id="PIRNR016636"/>
    </source>
</evidence>
<dbReference type="InterPro" id="IPR028362">
    <property type="entry name" value="AlgI"/>
</dbReference>
<reference evidence="11 12" key="1">
    <citation type="submission" date="2019-09" db="EMBL/GenBank/DDBJ databases">
        <title>Genomes of family Cryomorphaceae.</title>
        <authorList>
            <person name="Bowman J.P."/>
        </authorList>
    </citation>
    <scope>NUCLEOTIDE SEQUENCE [LARGE SCALE GENOMIC DNA]</scope>
    <source>
        <strain evidence="11 12">LMG 25704</strain>
    </source>
</reference>
<evidence type="ECO:0000256" key="4">
    <source>
        <dbReference type="ARBA" id="ARBA00022679"/>
    </source>
</evidence>
<feature type="transmembrane region" description="Helical" evidence="10">
    <location>
        <begin position="31"/>
        <end position="55"/>
    </location>
</feature>
<dbReference type="EMBL" id="WBVO01000008">
    <property type="protein sequence ID" value="KAB2808730.1"/>
    <property type="molecule type" value="Genomic_DNA"/>
</dbReference>
<evidence type="ECO:0000256" key="5">
    <source>
        <dbReference type="ARBA" id="ARBA00022692"/>
    </source>
</evidence>
<name>A0A6N6REX8_9FLAO</name>
<feature type="transmembrane region" description="Helical" evidence="10">
    <location>
        <begin position="312"/>
        <end position="335"/>
    </location>
</feature>
<comment type="similarity">
    <text evidence="2 9">Belongs to the membrane-bound acyltransferase family.</text>
</comment>
<evidence type="ECO:0000313" key="11">
    <source>
        <dbReference type="EMBL" id="KAB2808730.1"/>
    </source>
</evidence>
<accession>A0A6N6REX8</accession>
<dbReference type="GO" id="GO:0016746">
    <property type="term" value="F:acyltransferase activity"/>
    <property type="evidence" value="ECO:0007669"/>
    <property type="project" value="UniProtKB-KW"/>
</dbReference>
<dbReference type="AlphaFoldDB" id="A0A6N6REX8"/>
<evidence type="ECO:0000256" key="10">
    <source>
        <dbReference type="SAM" id="Phobius"/>
    </source>
</evidence>
<dbReference type="OrthoDB" id="9805788at2"/>
<evidence type="ECO:0000256" key="7">
    <source>
        <dbReference type="ARBA" id="ARBA00023136"/>
    </source>
</evidence>
<organism evidence="11 12">
    <name type="scientific">Phaeocystidibacter luteus</name>
    <dbReference type="NCBI Taxonomy" id="911197"/>
    <lineage>
        <taxon>Bacteria</taxon>
        <taxon>Pseudomonadati</taxon>
        <taxon>Bacteroidota</taxon>
        <taxon>Flavobacteriia</taxon>
        <taxon>Flavobacteriales</taxon>
        <taxon>Phaeocystidibacteraceae</taxon>
        <taxon>Phaeocystidibacter</taxon>
    </lineage>
</organism>
<keyword evidence="3 9" id="KW-1003">Cell membrane</keyword>
<gene>
    <name evidence="11" type="ORF">F8C67_10610</name>
</gene>
<feature type="transmembrane region" description="Helical" evidence="10">
    <location>
        <begin position="400"/>
        <end position="418"/>
    </location>
</feature>
<evidence type="ECO:0000256" key="2">
    <source>
        <dbReference type="ARBA" id="ARBA00010323"/>
    </source>
</evidence>
<dbReference type="RefSeq" id="WP_151667825.1">
    <property type="nucleotide sequence ID" value="NZ_WBVO01000008.1"/>
</dbReference>
<dbReference type="InterPro" id="IPR024194">
    <property type="entry name" value="Ac/AlaTfrase_AlgI/DltB"/>
</dbReference>
<feature type="transmembrane region" description="Helical" evidence="10">
    <location>
        <begin position="76"/>
        <end position="98"/>
    </location>
</feature>